<name>A0A3N0GSD5_9ACTN</name>
<evidence type="ECO:0000313" key="4">
    <source>
        <dbReference type="Proteomes" id="UP000279994"/>
    </source>
</evidence>
<comment type="caution">
    <text evidence="3">The sequence shown here is derived from an EMBL/GenBank/DDBJ whole genome shotgun (WGS) entry which is preliminary data.</text>
</comment>
<dbReference type="InterPro" id="IPR029063">
    <property type="entry name" value="SAM-dependent_MTases_sf"/>
</dbReference>
<organism evidence="3 4">
    <name type="scientific">Nocardioides pocheonensis</name>
    <dbReference type="NCBI Taxonomy" id="661485"/>
    <lineage>
        <taxon>Bacteria</taxon>
        <taxon>Bacillati</taxon>
        <taxon>Actinomycetota</taxon>
        <taxon>Actinomycetes</taxon>
        <taxon>Propionibacteriales</taxon>
        <taxon>Nocardioidaceae</taxon>
        <taxon>Nocardioides</taxon>
    </lineage>
</organism>
<accession>A0A3N0GSD5</accession>
<evidence type="ECO:0000256" key="1">
    <source>
        <dbReference type="ARBA" id="ARBA00022679"/>
    </source>
</evidence>
<protein>
    <submittedName>
        <fullName evidence="3">Class I SAM-dependent methyltransferase</fullName>
    </submittedName>
</protein>
<dbReference type="Proteomes" id="UP000279994">
    <property type="component" value="Unassembled WGS sequence"/>
</dbReference>
<dbReference type="EMBL" id="RJSF01000030">
    <property type="protein sequence ID" value="RNM15311.1"/>
    <property type="molecule type" value="Genomic_DNA"/>
</dbReference>
<evidence type="ECO:0000259" key="2">
    <source>
        <dbReference type="Pfam" id="PF13649"/>
    </source>
</evidence>
<proteinExistence type="predicted"/>
<sequence>MSANYFDEPVAATYDDDVSAMFAPAAVEPAVEFLAGLAGDRPALELAVGTGRLALPLSRRGVRVCGIDLSAAMLERLRAKPGADAIEVTVGDMTSSRVEGRFGLVYLVFNTISNLLSQDSQVACFRNAAAHLEPGGFFVVELTVPALQRLPPGETHHVFRHDDHHLGFDEYDVVTQQMWSHHHSFDGSAYRSVSVPFRYAWPAELDLMARLAGMDLVERWADWDRGPFTAESPSHVSVWQLPS</sequence>
<feature type="domain" description="Methyltransferase" evidence="2">
    <location>
        <begin position="44"/>
        <end position="136"/>
    </location>
</feature>
<dbReference type="SUPFAM" id="SSF53335">
    <property type="entry name" value="S-adenosyl-L-methionine-dependent methyltransferases"/>
    <property type="match status" value="1"/>
</dbReference>
<dbReference type="OrthoDB" id="3172472at2"/>
<keyword evidence="1 3" id="KW-0808">Transferase</keyword>
<dbReference type="GO" id="GO:0008168">
    <property type="term" value="F:methyltransferase activity"/>
    <property type="evidence" value="ECO:0007669"/>
    <property type="project" value="UniProtKB-KW"/>
</dbReference>
<keyword evidence="3" id="KW-0489">Methyltransferase</keyword>
<dbReference type="RefSeq" id="WP_123222550.1">
    <property type="nucleotide sequence ID" value="NZ_RJSF01000030.1"/>
</dbReference>
<dbReference type="InterPro" id="IPR041698">
    <property type="entry name" value="Methyltransf_25"/>
</dbReference>
<dbReference type="AlphaFoldDB" id="A0A3N0GSD5"/>
<dbReference type="PANTHER" id="PTHR43861">
    <property type="entry name" value="TRANS-ACONITATE 2-METHYLTRANSFERASE-RELATED"/>
    <property type="match status" value="1"/>
</dbReference>
<dbReference type="CDD" id="cd02440">
    <property type="entry name" value="AdoMet_MTases"/>
    <property type="match status" value="1"/>
</dbReference>
<dbReference type="GO" id="GO:0032259">
    <property type="term" value="P:methylation"/>
    <property type="evidence" value="ECO:0007669"/>
    <property type="project" value="UniProtKB-KW"/>
</dbReference>
<evidence type="ECO:0000313" key="3">
    <source>
        <dbReference type="EMBL" id="RNM15311.1"/>
    </source>
</evidence>
<reference evidence="3 4" key="1">
    <citation type="submission" date="2018-11" db="EMBL/GenBank/DDBJ databases">
        <authorList>
            <person name="Li F."/>
        </authorList>
    </citation>
    <scope>NUCLEOTIDE SEQUENCE [LARGE SCALE GENOMIC DNA]</scope>
    <source>
        <strain evidence="3 4">Gsoil 818</strain>
    </source>
</reference>
<dbReference type="Gene3D" id="3.40.50.150">
    <property type="entry name" value="Vaccinia Virus protein VP39"/>
    <property type="match status" value="1"/>
</dbReference>
<keyword evidence="4" id="KW-1185">Reference proteome</keyword>
<gene>
    <name evidence="3" type="ORF">EFL26_08940</name>
</gene>
<dbReference type="Pfam" id="PF13649">
    <property type="entry name" value="Methyltransf_25"/>
    <property type="match status" value="1"/>
</dbReference>